<evidence type="ECO:0000313" key="9">
    <source>
        <dbReference type="EMBL" id="GJE92492.1"/>
    </source>
</evidence>
<dbReference type="Proteomes" id="UP000703269">
    <property type="component" value="Unassembled WGS sequence"/>
</dbReference>
<dbReference type="AlphaFoldDB" id="A0A9P3GD51"/>
<evidence type="ECO:0000256" key="6">
    <source>
        <dbReference type="SAM" id="MobiDB-lite"/>
    </source>
</evidence>
<evidence type="ECO:0000256" key="7">
    <source>
        <dbReference type="SAM" id="Phobius"/>
    </source>
</evidence>
<evidence type="ECO:0000256" key="8">
    <source>
        <dbReference type="SAM" id="SignalP"/>
    </source>
</evidence>
<keyword evidence="3 8" id="KW-0732">Signal</keyword>
<dbReference type="EMBL" id="BPQB01000026">
    <property type="protein sequence ID" value="GJE92492.1"/>
    <property type="molecule type" value="Genomic_DNA"/>
</dbReference>
<keyword evidence="10" id="KW-1185">Reference proteome</keyword>
<evidence type="ECO:0000256" key="3">
    <source>
        <dbReference type="ARBA" id="ARBA00022729"/>
    </source>
</evidence>
<organism evidence="9 10">
    <name type="scientific">Phanerochaete sordida</name>
    <dbReference type="NCBI Taxonomy" id="48140"/>
    <lineage>
        <taxon>Eukaryota</taxon>
        <taxon>Fungi</taxon>
        <taxon>Dikarya</taxon>
        <taxon>Basidiomycota</taxon>
        <taxon>Agaricomycotina</taxon>
        <taxon>Agaricomycetes</taxon>
        <taxon>Polyporales</taxon>
        <taxon>Phanerochaetaceae</taxon>
        <taxon>Phanerochaete</taxon>
    </lineage>
</organism>
<feature type="chain" id="PRO_5040284363" description="Autophagy-related protein 27" evidence="8">
    <location>
        <begin position="21"/>
        <end position="354"/>
    </location>
</feature>
<feature type="transmembrane region" description="Helical" evidence="7">
    <location>
        <begin position="250"/>
        <end position="268"/>
    </location>
</feature>
<dbReference type="GO" id="GO:0016020">
    <property type="term" value="C:membrane"/>
    <property type="evidence" value="ECO:0007669"/>
    <property type="project" value="UniProtKB-SubCell"/>
</dbReference>
<accession>A0A9P3GD51</accession>
<dbReference type="InterPro" id="IPR018939">
    <property type="entry name" value="Autophagy-rel_prot_27"/>
</dbReference>
<dbReference type="OrthoDB" id="29460at2759"/>
<name>A0A9P3GD51_9APHY</name>
<protein>
    <recommendedName>
        <fullName evidence="11">Autophagy-related protein 27</fullName>
    </recommendedName>
</protein>
<dbReference type="InterPro" id="IPR009011">
    <property type="entry name" value="Man6P_isomerase_rcpt-bd_dom_sf"/>
</dbReference>
<gene>
    <name evidence="9" type="ORF">PsYK624_086460</name>
</gene>
<evidence type="ECO:0000256" key="1">
    <source>
        <dbReference type="ARBA" id="ARBA00004167"/>
    </source>
</evidence>
<evidence type="ECO:0000256" key="2">
    <source>
        <dbReference type="ARBA" id="ARBA00022692"/>
    </source>
</evidence>
<sequence length="354" mass="39464">MSYATLAVYFVWLFAGLALAGDSVRLDSLINQCKFMVDGNSYDLCPLFQEKKSFVVGFSKATPPTITSSWYRISFDGALAYNDSKPADFQCPPGTWICMTSWNRHQKQEWKEGHILNTIPVAGAMSPENNPIIKEGEYKPGVSITARMAPSWASGSKSGDVLSIRYYGGYYVDTPQFAAFHFVCEREHENSKLAHAHTHDGIHFFTWKTPHACGSQHATPPQGSPPPQDEQEEQDLAPPAWSGRSGATTWTLLLSTAAAVGVLAWLVYSPPRVLRRRVQQFLKAHPALLRFRVGESVLVRWAQNEDVLLDDMDDDATVVHGDDVHYADEEEQIPLKPSPHRTRTGHITYGSLSK</sequence>
<keyword evidence="2 7" id="KW-0812">Transmembrane</keyword>
<evidence type="ECO:0000256" key="4">
    <source>
        <dbReference type="ARBA" id="ARBA00022989"/>
    </source>
</evidence>
<feature type="region of interest" description="Disordered" evidence="6">
    <location>
        <begin position="213"/>
        <end position="242"/>
    </location>
</feature>
<keyword evidence="5 7" id="KW-0472">Membrane</keyword>
<dbReference type="Gene3D" id="2.70.130.10">
    <property type="entry name" value="Mannose-6-phosphate receptor binding domain"/>
    <property type="match status" value="1"/>
</dbReference>
<comment type="subcellular location">
    <subcellularLocation>
        <location evidence="1">Membrane</location>
        <topology evidence="1">Single-pass membrane protein</topology>
    </subcellularLocation>
</comment>
<dbReference type="Pfam" id="PF09451">
    <property type="entry name" value="ATG27"/>
    <property type="match status" value="1"/>
</dbReference>
<proteinExistence type="predicted"/>
<reference evidence="9 10" key="1">
    <citation type="submission" date="2021-08" db="EMBL/GenBank/DDBJ databases">
        <title>Draft Genome Sequence of Phanerochaete sordida strain YK-624.</title>
        <authorList>
            <person name="Mori T."/>
            <person name="Dohra H."/>
            <person name="Suzuki T."/>
            <person name="Kawagishi H."/>
            <person name="Hirai H."/>
        </authorList>
    </citation>
    <scope>NUCLEOTIDE SEQUENCE [LARGE SCALE GENOMIC DNA]</scope>
    <source>
        <strain evidence="9 10">YK-624</strain>
    </source>
</reference>
<feature type="signal peptide" evidence="8">
    <location>
        <begin position="1"/>
        <end position="20"/>
    </location>
</feature>
<evidence type="ECO:0000256" key="5">
    <source>
        <dbReference type="ARBA" id="ARBA00023136"/>
    </source>
</evidence>
<dbReference type="SUPFAM" id="SSF50911">
    <property type="entry name" value="Mannose 6-phosphate receptor domain"/>
    <property type="match status" value="1"/>
</dbReference>
<comment type="caution">
    <text evidence="9">The sequence shown here is derived from an EMBL/GenBank/DDBJ whole genome shotgun (WGS) entry which is preliminary data.</text>
</comment>
<evidence type="ECO:0008006" key="11">
    <source>
        <dbReference type="Google" id="ProtNLM"/>
    </source>
</evidence>
<evidence type="ECO:0000313" key="10">
    <source>
        <dbReference type="Proteomes" id="UP000703269"/>
    </source>
</evidence>
<keyword evidence="4 7" id="KW-1133">Transmembrane helix</keyword>